<evidence type="ECO:0000313" key="1">
    <source>
        <dbReference type="EMBL" id="KMW56798.1"/>
    </source>
</evidence>
<keyword evidence="2" id="KW-1185">Reference proteome</keyword>
<comment type="caution">
    <text evidence="1">The sequence shown here is derived from an EMBL/GenBank/DDBJ whole genome shotgun (WGS) entry which is preliminary data.</text>
</comment>
<accession>A0A0J9GTH4</accession>
<reference evidence="1 2" key="1">
    <citation type="submission" date="2015-06" db="EMBL/GenBank/DDBJ databases">
        <title>Draft genome sequence of an Alphaproteobacteria species associated to the Mediterranean sponge Oscarella lobularis.</title>
        <authorList>
            <person name="Jourda C."/>
            <person name="Santini S."/>
            <person name="Claverie J.-M."/>
        </authorList>
    </citation>
    <scope>NUCLEOTIDE SEQUENCE [LARGE SCALE GENOMIC DNA]</scope>
    <source>
        <strain evidence="1">IGS</strain>
    </source>
</reference>
<dbReference type="AlphaFoldDB" id="A0A0J9GTH4"/>
<gene>
    <name evidence="1" type="ORF">AIOL_001754</name>
</gene>
<dbReference type="PATRIC" id="fig|1675527.3.peg.1848"/>
<proteinExistence type="predicted"/>
<organism evidence="1 2">
    <name type="scientific">Candidatus Rhodobacter oscarellae</name>
    <dbReference type="NCBI Taxonomy" id="1675527"/>
    <lineage>
        <taxon>Bacteria</taxon>
        <taxon>Pseudomonadati</taxon>
        <taxon>Pseudomonadota</taxon>
        <taxon>Alphaproteobacteria</taxon>
        <taxon>Rhodobacterales</taxon>
        <taxon>Rhodobacter group</taxon>
        <taxon>Rhodobacter</taxon>
    </lineage>
</organism>
<evidence type="ECO:0000313" key="2">
    <source>
        <dbReference type="Proteomes" id="UP000037178"/>
    </source>
</evidence>
<dbReference type="EMBL" id="LFTY01000002">
    <property type="protein sequence ID" value="KMW56798.1"/>
    <property type="molecule type" value="Genomic_DNA"/>
</dbReference>
<dbReference type="Proteomes" id="UP000037178">
    <property type="component" value="Unassembled WGS sequence"/>
</dbReference>
<sequence>MESLWLRFTCSPERFGLWFPHWPSQCFRTHHMGPAIWARS</sequence>
<protein>
    <submittedName>
        <fullName evidence="1">Uncharacterized protein</fullName>
    </submittedName>
</protein>
<name>A0A0J9GTH4_9RHOB</name>